<dbReference type="VEuPathDB" id="FungiDB:Bcin16g04260"/>
<dbReference type="KEGG" id="bfu:BCIN_16g04260"/>
<feature type="compositionally biased region" description="Low complexity" evidence="1">
    <location>
        <begin position="24"/>
        <end position="35"/>
    </location>
</feature>
<sequence>MSRFADYYPPSSTSASSRGDSPWSRNSRTTSSISTAPTSLAASTERRSVSFKEPYKYGRYYEEPEDDTEDSLIERENELRNRWERETPHYYHHHESLSPRDTSILPAHSHTPKSTRESNSWTPNSTQDSTIYLQFECSEDIEVYLEELSRLKRLGRCYDAKQYFESCSTYCGDHPDFIIEYVDILLSQGACKDVLELITTENRPILTKDCGQIYHHYLHSAFCAAKAVTLGWSDEAVLQWGQAKSELISELKRDFTKLSSIQIRFLCHLLYLETPYELSMSSSYLTPMVESITVFEWRELYSHLLLTNRVWDMRDIFYHLLGSLTVKQVVGMFFDTKMSLDHSINTFATQWAQEHDESTNLAILDVLATLLLRGIPEEGLLDKADRQWIDLCMIHSRNIATSIRENYPASIKSSPYLRWILAEVRWADVSVESQESSRWSYLDDSPGLLYFDGRLPIYVPFASENPGWRIPPLSEHTIELLILGLNTARDLGHYYLEVLYLEELVCRSNVPEIYLADLKNLQKNVIGNDSGYLSACLAQYLLGADQDSQKDLSNELCEIDRQDDSTNRGNPILKWAQRQIQQAISRSLGSPQAQQDLYSWMERSAYHQIPEQYRDQLQRFHPVSHNMNYYRGENNIAKYVVEGRAPISYSYKVPQTRTSPILRRRSPSPPRRPYAEVPERAGSSALRSHELPFEREKRLPGYTLASLKPAQNSSDDRVITDLSERFRVRNPKITGSRILNRYDDSEKKNQTSSLSHERNELSSEQAKEISASMKVDNRAGTRSIESESRSELSTRVAKSKGIEKHDNIVGEPSRTQEVNYNSPQADRTKGPRAQYFDDDETKKDPKHKYANSHSSDDSE</sequence>
<dbReference type="OrthoDB" id="4838614at2759"/>
<feature type="compositionally biased region" description="Polar residues" evidence="1">
    <location>
        <begin position="813"/>
        <end position="825"/>
    </location>
</feature>
<dbReference type="GeneID" id="5428253"/>
<feature type="region of interest" description="Disordered" evidence="1">
    <location>
        <begin position="737"/>
        <end position="859"/>
    </location>
</feature>
<gene>
    <name evidence="2" type="ORF">BCIN_16g04260</name>
</gene>
<reference evidence="2 3" key="1">
    <citation type="journal article" date="2011" name="PLoS Genet.">
        <title>Genomic analysis of the necrotrophic fungal pathogens Sclerotinia sclerotiorum and Botrytis cinerea.</title>
        <authorList>
            <person name="Amselem J."/>
            <person name="Cuomo C.A."/>
            <person name="van Kan J.A."/>
            <person name="Viaud M."/>
            <person name="Benito E.P."/>
            <person name="Couloux A."/>
            <person name="Coutinho P.M."/>
            <person name="de Vries R.P."/>
            <person name="Dyer P.S."/>
            <person name="Fillinger S."/>
            <person name="Fournier E."/>
            <person name="Gout L."/>
            <person name="Hahn M."/>
            <person name="Kohn L."/>
            <person name="Lapalu N."/>
            <person name="Plummer K.M."/>
            <person name="Pradier J.M."/>
            <person name="Quevillon E."/>
            <person name="Sharon A."/>
            <person name="Simon A."/>
            <person name="ten Have A."/>
            <person name="Tudzynski B."/>
            <person name="Tudzynski P."/>
            <person name="Wincker P."/>
            <person name="Andrew M."/>
            <person name="Anthouard V."/>
            <person name="Beever R.E."/>
            <person name="Beffa R."/>
            <person name="Benoit I."/>
            <person name="Bouzid O."/>
            <person name="Brault B."/>
            <person name="Chen Z."/>
            <person name="Choquer M."/>
            <person name="Collemare J."/>
            <person name="Cotton P."/>
            <person name="Danchin E.G."/>
            <person name="Da Silva C."/>
            <person name="Gautier A."/>
            <person name="Giraud C."/>
            <person name="Giraud T."/>
            <person name="Gonzalez C."/>
            <person name="Grossetete S."/>
            <person name="Guldener U."/>
            <person name="Henrissat B."/>
            <person name="Howlett B.J."/>
            <person name="Kodira C."/>
            <person name="Kretschmer M."/>
            <person name="Lappartient A."/>
            <person name="Leroch M."/>
            <person name="Levis C."/>
            <person name="Mauceli E."/>
            <person name="Neuveglise C."/>
            <person name="Oeser B."/>
            <person name="Pearson M."/>
            <person name="Poulain J."/>
            <person name="Poussereau N."/>
            <person name="Quesneville H."/>
            <person name="Rascle C."/>
            <person name="Schumacher J."/>
            <person name="Segurens B."/>
            <person name="Sexton A."/>
            <person name="Silva E."/>
            <person name="Sirven C."/>
            <person name="Soanes D.M."/>
            <person name="Talbot N.J."/>
            <person name="Templeton M."/>
            <person name="Yandava C."/>
            <person name="Yarden O."/>
            <person name="Zeng Q."/>
            <person name="Rollins J.A."/>
            <person name="Lebrun M.H."/>
            <person name="Dickman M."/>
        </authorList>
    </citation>
    <scope>NUCLEOTIDE SEQUENCE [LARGE SCALE GENOMIC DNA]</scope>
    <source>
        <strain evidence="2 3">B05.10</strain>
    </source>
</reference>
<evidence type="ECO:0000313" key="3">
    <source>
        <dbReference type="Proteomes" id="UP000001798"/>
    </source>
</evidence>
<feature type="region of interest" description="Disordered" evidence="1">
    <location>
        <begin position="1"/>
        <end position="48"/>
    </location>
</feature>
<dbReference type="EMBL" id="CP009820">
    <property type="protein sequence ID" value="ATZ58726.1"/>
    <property type="molecule type" value="Genomic_DNA"/>
</dbReference>
<keyword evidence="3" id="KW-1185">Reference proteome</keyword>
<dbReference type="AlphaFoldDB" id="A0A384K7D5"/>
<feature type="compositionally biased region" description="Basic and acidic residues" evidence="1">
    <location>
        <begin position="775"/>
        <end position="792"/>
    </location>
</feature>
<feature type="compositionally biased region" description="Polar residues" evidence="1">
    <location>
        <begin position="117"/>
        <end position="126"/>
    </location>
</feature>
<reference evidence="2 3" key="3">
    <citation type="journal article" date="2017" name="Mol. Plant Pathol.">
        <title>A gapless genome sequence of the fungus Botrytis cinerea.</title>
        <authorList>
            <person name="Van Kan J.A."/>
            <person name="Stassen J.H."/>
            <person name="Mosbach A."/>
            <person name="Van Der Lee T.A."/>
            <person name="Faino L."/>
            <person name="Farmer A.D."/>
            <person name="Papasotiriou D.G."/>
            <person name="Zhou S."/>
            <person name="Seidl M.F."/>
            <person name="Cottam E."/>
            <person name="Edel D."/>
            <person name="Hahn M."/>
            <person name="Schwartz D.C."/>
            <person name="Dietrich R.A."/>
            <person name="Widdison S."/>
            <person name="Scalliet G."/>
        </authorList>
    </citation>
    <scope>NUCLEOTIDE SEQUENCE [LARGE SCALE GENOMIC DNA]</scope>
    <source>
        <strain evidence="2 3">B05.10</strain>
    </source>
</reference>
<organism evidence="2 3">
    <name type="scientific">Botryotinia fuckeliana (strain B05.10)</name>
    <name type="common">Noble rot fungus</name>
    <name type="synonym">Botrytis cinerea</name>
    <dbReference type="NCBI Taxonomy" id="332648"/>
    <lineage>
        <taxon>Eukaryota</taxon>
        <taxon>Fungi</taxon>
        <taxon>Dikarya</taxon>
        <taxon>Ascomycota</taxon>
        <taxon>Pezizomycotina</taxon>
        <taxon>Leotiomycetes</taxon>
        <taxon>Helotiales</taxon>
        <taxon>Sclerotiniaceae</taxon>
        <taxon>Botrytis</taxon>
    </lineage>
</organism>
<feature type="region of interest" description="Disordered" evidence="1">
    <location>
        <begin position="655"/>
        <end position="693"/>
    </location>
</feature>
<feature type="compositionally biased region" description="Basic and acidic residues" evidence="1">
    <location>
        <begin position="740"/>
        <end position="767"/>
    </location>
</feature>
<proteinExistence type="predicted"/>
<accession>A0A384K7D5</accession>
<protein>
    <submittedName>
        <fullName evidence="2">Uncharacterized protein</fullName>
    </submittedName>
</protein>
<evidence type="ECO:0000313" key="2">
    <source>
        <dbReference type="EMBL" id="ATZ58726.1"/>
    </source>
</evidence>
<evidence type="ECO:0000256" key="1">
    <source>
        <dbReference type="SAM" id="MobiDB-lite"/>
    </source>
</evidence>
<feature type="region of interest" description="Disordered" evidence="1">
    <location>
        <begin position="93"/>
        <end position="126"/>
    </location>
</feature>
<dbReference type="RefSeq" id="XP_024553970.1">
    <property type="nucleotide sequence ID" value="XM_024698153.1"/>
</dbReference>
<name>A0A384K7D5_BOTFB</name>
<reference evidence="2 3" key="2">
    <citation type="journal article" date="2012" name="Eukaryot. Cell">
        <title>Genome update of Botrytis cinerea strains B05.10 and T4.</title>
        <authorList>
            <person name="Staats M."/>
            <person name="van Kan J.A."/>
        </authorList>
    </citation>
    <scope>NUCLEOTIDE SEQUENCE [LARGE SCALE GENOMIC DNA]</scope>
    <source>
        <strain evidence="2 3">B05.10</strain>
    </source>
</reference>
<dbReference type="Proteomes" id="UP000001798">
    <property type="component" value="Chromosome 16"/>
</dbReference>
<feature type="compositionally biased region" description="Polar residues" evidence="1">
    <location>
        <begin position="10"/>
        <end position="19"/>
    </location>
</feature>